<keyword evidence="6" id="KW-1185">Reference proteome</keyword>
<dbReference type="EMBL" id="SKBQ01000129">
    <property type="protein sequence ID" value="TPX17937.1"/>
    <property type="molecule type" value="Genomic_DNA"/>
</dbReference>
<evidence type="ECO:0000256" key="1">
    <source>
        <dbReference type="ARBA" id="ARBA00005964"/>
    </source>
</evidence>
<dbReference type="Proteomes" id="UP000319257">
    <property type="component" value="Unassembled WGS sequence"/>
</dbReference>
<feature type="domain" description="Carboxylesterase type B" evidence="4">
    <location>
        <begin position="432"/>
        <end position="519"/>
    </location>
</feature>
<gene>
    <name evidence="5" type="ORF">E0L32_012000</name>
</gene>
<dbReference type="InterPro" id="IPR019826">
    <property type="entry name" value="Carboxylesterase_B_AS"/>
</dbReference>
<dbReference type="PROSITE" id="PS00122">
    <property type="entry name" value="CARBOXYLESTERASE_B_1"/>
    <property type="match status" value="1"/>
</dbReference>
<feature type="domain" description="Carboxylesterase type B" evidence="4">
    <location>
        <begin position="38"/>
        <end position="381"/>
    </location>
</feature>
<organism evidence="5 6">
    <name type="scientific">Thyridium curvatum</name>
    <dbReference type="NCBI Taxonomy" id="1093900"/>
    <lineage>
        <taxon>Eukaryota</taxon>
        <taxon>Fungi</taxon>
        <taxon>Dikarya</taxon>
        <taxon>Ascomycota</taxon>
        <taxon>Pezizomycotina</taxon>
        <taxon>Sordariomycetes</taxon>
        <taxon>Sordariomycetidae</taxon>
        <taxon>Thyridiales</taxon>
        <taxon>Thyridiaceae</taxon>
        <taxon>Thyridium</taxon>
    </lineage>
</organism>
<accession>A0A507BDD3</accession>
<name>A0A507BDD3_9PEZI</name>
<comment type="similarity">
    <text evidence="1 3">Belongs to the type-B carboxylesterase/lipase family.</text>
</comment>
<dbReference type="InParanoid" id="A0A507BDD3"/>
<evidence type="ECO:0000256" key="3">
    <source>
        <dbReference type="RuleBase" id="RU361235"/>
    </source>
</evidence>
<proteinExistence type="inferred from homology"/>
<keyword evidence="2 3" id="KW-0378">Hydrolase</keyword>
<reference evidence="5 6" key="1">
    <citation type="submission" date="2019-06" db="EMBL/GenBank/DDBJ databases">
        <title>Draft genome sequence of the filamentous fungus Phialemoniopsis curvata isolated from diesel fuel.</title>
        <authorList>
            <person name="Varaljay V.A."/>
            <person name="Lyon W.J."/>
            <person name="Crouch A.L."/>
            <person name="Drake C.E."/>
            <person name="Hollomon J.M."/>
            <person name="Nadeau L.J."/>
            <person name="Nunn H.S."/>
            <person name="Stevenson B.S."/>
            <person name="Bojanowski C.L."/>
            <person name="Crookes-Goodson W.J."/>
        </authorList>
    </citation>
    <scope>NUCLEOTIDE SEQUENCE [LARGE SCALE GENOMIC DNA]</scope>
    <source>
        <strain evidence="5 6">D216</strain>
    </source>
</reference>
<evidence type="ECO:0000313" key="5">
    <source>
        <dbReference type="EMBL" id="TPX17937.1"/>
    </source>
</evidence>
<dbReference type="PANTHER" id="PTHR11559">
    <property type="entry name" value="CARBOXYLESTERASE"/>
    <property type="match status" value="1"/>
</dbReference>
<keyword evidence="3" id="KW-0732">Signal</keyword>
<feature type="chain" id="PRO_5021447009" description="Carboxylic ester hydrolase" evidence="3">
    <location>
        <begin position="30"/>
        <end position="560"/>
    </location>
</feature>
<evidence type="ECO:0000259" key="4">
    <source>
        <dbReference type="Pfam" id="PF00135"/>
    </source>
</evidence>
<dbReference type="SUPFAM" id="SSF53474">
    <property type="entry name" value="alpha/beta-Hydrolases"/>
    <property type="match status" value="1"/>
</dbReference>
<dbReference type="GO" id="GO:0016787">
    <property type="term" value="F:hydrolase activity"/>
    <property type="evidence" value="ECO:0007669"/>
    <property type="project" value="UniProtKB-KW"/>
</dbReference>
<protein>
    <recommendedName>
        <fullName evidence="3">Carboxylic ester hydrolase</fullName>
        <ecNumber evidence="3">3.1.1.-</ecNumber>
    </recommendedName>
</protein>
<dbReference type="OrthoDB" id="408631at2759"/>
<sequence>MFVRMRQQSYLYELAALFIGLLGLQVATAADERGNLTVRTITGVYTGLVNEDYTNVREFRSIPYAQPPVGSLRWMPPVAVAPSGKHRYSQRFGPTCPQYMTKNLTLWNSNITDFKIDMGGQSNTIGAMAQTSTEDCLSLAIWTPLNISSNDSLPVAIFIPGGSFTGGGITVPYQNPAPFVSRHNNIIVVTLNYRVTIMGFPHAAALDDHNLGIMDQRMAVEWVKANIANFGGDPDRMILWGQSAGAVSADLHSWAYYDNPLVRGYFLHSGTAAVQKIPADPTYTNFTFVARNLGCDFPNDPAAELACMRQVPLSQIMNFVGQYQENNTKPSITFKLIPDDKIFFNNYSARADAGLMAKVPALISTTSNEDSSLYDYPVKNVAAGPNMTDVVRLPPSYPLMLLVTCDLVNRKLTAVRGQDLQTIKGFVCLASNTTNWRAQNNLTTYRFQYAGNFSSVTPLGWMGAYHASDIPMIFGTYQLRPGITDEERKTAETMQDYVAAFIADPENGLRNKGWSPMDKSVAVGGTMLRFAAQHGPLVQEVSTHEVDDACVKGAPYNRSP</sequence>
<dbReference type="Pfam" id="PF00135">
    <property type="entry name" value="COesterase"/>
    <property type="match status" value="2"/>
</dbReference>
<evidence type="ECO:0000313" key="6">
    <source>
        <dbReference type="Proteomes" id="UP000319257"/>
    </source>
</evidence>
<dbReference type="InterPro" id="IPR029058">
    <property type="entry name" value="AB_hydrolase_fold"/>
</dbReference>
<comment type="caution">
    <text evidence="5">The sequence shown here is derived from an EMBL/GenBank/DDBJ whole genome shotgun (WGS) entry which is preliminary data.</text>
</comment>
<dbReference type="EC" id="3.1.1.-" evidence="3"/>
<dbReference type="Gene3D" id="3.40.50.1820">
    <property type="entry name" value="alpha/beta hydrolase"/>
    <property type="match status" value="1"/>
</dbReference>
<dbReference type="RefSeq" id="XP_030999648.1">
    <property type="nucleotide sequence ID" value="XM_031134793.1"/>
</dbReference>
<dbReference type="STRING" id="1093900.A0A507BDD3"/>
<dbReference type="InterPro" id="IPR002018">
    <property type="entry name" value="CarbesteraseB"/>
</dbReference>
<feature type="signal peptide" evidence="3">
    <location>
        <begin position="1"/>
        <end position="29"/>
    </location>
</feature>
<dbReference type="AlphaFoldDB" id="A0A507BDD3"/>
<dbReference type="InterPro" id="IPR050309">
    <property type="entry name" value="Type-B_Carboxylest/Lipase"/>
</dbReference>
<dbReference type="GeneID" id="41979447"/>
<evidence type="ECO:0000256" key="2">
    <source>
        <dbReference type="ARBA" id="ARBA00022801"/>
    </source>
</evidence>